<dbReference type="InterPro" id="IPR017441">
    <property type="entry name" value="Protein_kinase_ATP_BS"/>
</dbReference>
<proteinExistence type="predicted"/>
<name>A0A2U3L8C0_9BACT</name>
<feature type="binding site" evidence="8">
    <location>
        <position position="38"/>
    </location>
    <ligand>
        <name>ATP</name>
        <dbReference type="ChEBI" id="CHEBI:30616"/>
    </ligand>
</feature>
<dbReference type="PROSITE" id="PS00107">
    <property type="entry name" value="PROTEIN_KINASE_ATP"/>
    <property type="match status" value="1"/>
</dbReference>
<evidence type="ECO:0000256" key="7">
    <source>
        <dbReference type="ARBA" id="ARBA00048679"/>
    </source>
</evidence>
<dbReference type="Pfam" id="PF00069">
    <property type="entry name" value="Pkinase"/>
    <property type="match status" value="1"/>
</dbReference>
<organism evidence="10 11">
    <name type="scientific">Candidatus Sulfotelmatobacter kueseliae</name>
    <dbReference type="NCBI Taxonomy" id="2042962"/>
    <lineage>
        <taxon>Bacteria</taxon>
        <taxon>Pseudomonadati</taxon>
        <taxon>Acidobacteriota</taxon>
        <taxon>Terriglobia</taxon>
        <taxon>Terriglobales</taxon>
        <taxon>Candidatus Korobacteraceae</taxon>
        <taxon>Candidatus Sulfotelmatobacter</taxon>
    </lineage>
</organism>
<evidence type="ECO:0000259" key="9">
    <source>
        <dbReference type="PROSITE" id="PS50011"/>
    </source>
</evidence>
<gene>
    <name evidence="10" type="ORF">SBA1_810006</name>
</gene>
<evidence type="ECO:0000313" key="10">
    <source>
        <dbReference type="EMBL" id="SPF48152.1"/>
    </source>
</evidence>
<dbReference type="PANTHER" id="PTHR43289">
    <property type="entry name" value="MITOGEN-ACTIVATED PROTEIN KINASE KINASE KINASE 20-RELATED"/>
    <property type="match status" value="1"/>
</dbReference>
<dbReference type="CDD" id="cd14014">
    <property type="entry name" value="STKc_PknB_like"/>
    <property type="match status" value="1"/>
</dbReference>
<keyword evidence="2 10" id="KW-0808">Transferase</keyword>
<dbReference type="GO" id="GO:0005524">
    <property type="term" value="F:ATP binding"/>
    <property type="evidence" value="ECO:0007669"/>
    <property type="project" value="UniProtKB-UniRule"/>
</dbReference>
<dbReference type="EMBL" id="OMOD01000179">
    <property type="protein sequence ID" value="SPF48152.1"/>
    <property type="molecule type" value="Genomic_DNA"/>
</dbReference>
<dbReference type="SUPFAM" id="SSF56112">
    <property type="entry name" value="Protein kinase-like (PK-like)"/>
    <property type="match status" value="1"/>
</dbReference>
<comment type="catalytic activity">
    <reaction evidence="6">
        <text>L-threonyl-[protein] + ATP = O-phospho-L-threonyl-[protein] + ADP + H(+)</text>
        <dbReference type="Rhea" id="RHEA:46608"/>
        <dbReference type="Rhea" id="RHEA-COMP:11060"/>
        <dbReference type="Rhea" id="RHEA-COMP:11605"/>
        <dbReference type="ChEBI" id="CHEBI:15378"/>
        <dbReference type="ChEBI" id="CHEBI:30013"/>
        <dbReference type="ChEBI" id="CHEBI:30616"/>
        <dbReference type="ChEBI" id="CHEBI:61977"/>
        <dbReference type="ChEBI" id="CHEBI:456216"/>
        <dbReference type="EC" id="2.7.11.1"/>
    </reaction>
</comment>
<dbReference type="GO" id="GO:0004693">
    <property type="term" value="F:cyclin-dependent protein serine/threonine kinase activity"/>
    <property type="evidence" value="ECO:0007669"/>
    <property type="project" value="UniProtKB-EC"/>
</dbReference>
<dbReference type="OrthoDB" id="111294at2"/>
<dbReference type="EC" id="2.7.11.22" evidence="10"/>
<protein>
    <submittedName>
        <fullName evidence="10">Putative Cyclin-dependent kinase</fullName>
        <ecNumber evidence="10">2.7.11.22</ecNumber>
    </submittedName>
</protein>
<dbReference type="SMART" id="SM00220">
    <property type="entry name" value="S_TKc"/>
    <property type="match status" value="1"/>
</dbReference>
<dbReference type="InterPro" id="IPR008271">
    <property type="entry name" value="Ser/Thr_kinase_AS"/>
</dbReference>
<evidence type="ECO:0000256" key="1">
    <source>
        <dbReference type="ARBA" id="ARBA00022527"/>
    </source>
</evidence>
<comment type="catalytic activity">
    <reaction evidence="7">
        <text>L-seryl-[protein] + ATP = O-phospho-L-seryl-[protein] + ADP + H(+)</text>
        <dbReference type="Rhea" id="RHEA:17989"/>
        <dbReference type="Rhea" id="RHEA-COMP:9863"/>
        <dbReference type="Rhea" id="RHEA-COMP:11604"/>
        <dbReference type="ChEBI" id="CHEBI:15378"/>
        <dbReference type="ChEBI" id="CHEBI:29999"/>
        <dbReference type="ChEBI" id="CHEBI:30616"/>
        <dbReference type="ChEBI" id="CHEBI:83421"/>
        <dbReference type="ChEBI" id="CHEBI:456216"/>
        <dbReference type="EC" id="2.7.11.1"/>
    </reaction>
</comment>
<evidence type="ECO:0000256" key="3">
    <source>
        <dbReference type="ARBA" id="ARBA00022741"/>
    </source>
</evidence>
<accession>A0A2U3L8C0</accession>
<dbReference type="AlphaFoldDB" id="A0A2U3L8C0"/>
<dbReference type="InterPro" id="IPR000719">
    <property type="entry name" value="Prot_kinase_dom"/>
</dbReference>
<evidence type="ECO:0000313" key="11">
    <source>
        <dbReference type="Proteomes" id="UP000238701"/>
    </source>
</evidence>
<dbReference type="InterPro" id="IPR011009">
    <property type="entry name" value="Kinase-like_dom_sf"/>
</dbReference>
<dbReference type="Proteomes" id="UP000238701">
    <property type="component" value="Unassembled WGS sequence"/>
</dbReference>
<evidence type="ECO:0000256" key="6">
    <source>
        <dbReference type="ARBA" id="ARBA00047899"/>
    </source>
</evidence>
<dbReference type="GO" id="GO:0106310">
    <property type="term" value="F:protein serine kinase activity"/>
    <property type="evidence" value="ECO:0007669"/>
    <property type="project" value="RHEA"/>
</dbReference>
<feature type="domain" description="Protein kinase" evidence="9">
    <location>
        <begin position="9"/>
        <end position="238"/>
    </location>
</feature>
<keyword evidence="4 10" id="KW-0418">Kinase</keyword>
<dbReference type="Gene3D" id="1.10.510.10">
    <property type="entry name" value="Transferase(Phosphotransferase) domain 1"/>
    <property type="match status" value="1"/>
</dbReference>
<dbReference type="PANTHER" id="PTHR43289:SF6">
    <property type="entry name" value="SERINE_THREONINE-PROTEIN KINASE NEKL-3"/>
    <property type="match status" value="1"/>
</dbReference>
<evidence type="ECO:0000256" key="4">
    <source>
        <dbReference type="ARBA" id="ARBA00022777"/>
    </source>
</evidence>
<evidence type="ECO:0000256" key="2">
    <source>
        <dbReference type="ARBA" id="ARBA00022679"/>
    </source>
</evidence>
<reference evidence="11" key="1">
    <citation type="submission" date="2018-02" db="EMBL/GenBank/DDBJ databases">
        <authorList>
            <person name="Hausmann B."/>
        </authorList>
    </citation>
    <scope>NUCLEOTIDE SEQUENCE [LARGE SCALE GENOMIC DNA]</scope>
    <source>
        <strain evidence="11">Peat soil MAG SbA1</strain>
    </source>
</reference>
<dbReference type="Gene3D" id="3.30.200.20">
    <property type="entry name" value="Phosphorylase Kinase, domain 1"/>
    <property type="match status" value="1"/>
</dbReference>
<keyword evidence="5 8" id="KW-0067">ATP-binding</keyword>
<evidence type="ECO:0000256" key="5">
    <source>
        <dbReference type="ARBA" id="ARBA00022840"/>
    </source>
</evidence>
<dbReference type="FunFam" id="3.30.200.20:FF:000035">
    <property type="entry name" value="Serine/threonine protein kinase Stk1"/>
    <property type="match status" value="1"/>
</dbReference>
<keyword evidence="1" id="KW-0723">Serine/threonine-protein kinase</keyword>
<keyword evidence="3 8" id="KW-0547">Nucleotide-binding</keyword>
<dbReference type="PROSITE" id="PS00108">
    <property type="entry name" value="PROTEIN_KINASE_ST"/>
    <property type="match status" value="1"/>
</dbReference>
<evidence type="ECO:0000256" key="8">
    <source>
        <dbReference type="PROSITE-ProRule" id="PRU10141"/>
    </source>
</evidence>
<sequence length="238" mass="25721">MIGQTISHYHIVEKLGGGGMGVVYKAEDMRLHRFVALKFLPENVARDSQVLARFQREAQAASALNHPNICTIHDIGEQDGQAFIAMEFLDGATLKHRIAGRPLEIEMLLSLAIEIADALDAAHSKGIVHRDIKPANIFVTDRGHAKILDFGLAKVTPVLANVGAGEGPQSALPARFRDAHRPAKAETGHGERTECGGRNSYGSGCEALENCHSRPACRFVDRGRSLLPLASATHAPDR</sequence>
<dbReference type="PROSITE" id="PS50011">
    <property type="entry name" value="PROTEIN_KINASE_DOM"/>
    <property type="match status" value="1"/>
</dbReference>